<organism evidence="2 3">
    <name type="scientific">Eimeria necatrix</name>
    <dbReference type="NCBI Taxonomy" id="51315"/>
    <lineage>
        <taxon>Eukaryota</taxon>
        <taxon>Sar</taxon>
        <taxon>Alveolata</taxon>
        <taxon>Apicomplexa</taxon>
        <taxon>Conoidasida</taxon>
        <taxon>Coccidia</taxon>
        <taxon>Eucoccidiorida</taxon>
        <taxon>Eimeriorina</taxon>
        <taxon>Eimeriidae</taxon>
        <taxon>Eimeria</taxon>
    </lineage>
</organism>
<gene>
    <name evidence="2" type="ORF">ENH_00020840</name>
</gene>
<protein>
    <submittedName>
        <fullName evidence="2">Uncharacterized protein</fullName>
    </submittedName>
</protein>
<evidence type="ECO:0000313" key="3">
    <source>
        <dbReference type="Proteomes" id="UP000030754"/>
    </source>
</evidence>
<name>U6MXL0_9EIME</name>
<feature type="signal peptide" evidence="1">
    <location>
        <begin position="1"/>
        <end position="35"/>
    </location>
</feature>
<sequence length="380" mass="42354">MEVDNQLRPASLGCRKIHACLSLLVLAVSFGLGQSKLMSDQSIPVILERIGQLPEHTERIKPAENGLSLYEVQSTSQTTSPLTQEVGREGEAFQAQNPTENFSVSKAQFTALLHTIKQQENLEEKACLKQIVGSPEAISLNPPELSIVKSSVDLHFGAFWMWDKVARILLQNRVPPPLDVGDVVKVLGVGSTVLQQEEYTVAAVHGTAIAVEKDGVYLDFPRDRLILTIGSKYISIADSVLRNEIKDLNEDDPSILQDMEEIFKIAAVREAFQKTQQTGDPRHLQNAMKASETFHFLSFVDAMRELPSIEATPLQKPGKGKYKPDPAETGSIYTSEAAVRESMQIYCSVRFSSNVRFVFRHNSPVREYLEEDEERLVADE</sequence>
<feature type="chain" id="PRO_5004675552" evidence="1">
    <location>
        <begin position="36"/>
        <end position="380"/>
    </location>
</feature>
<dbReference type="VEuPathDB" id="ToxoDB:ENH_00020840"/>
<evidence type="ECO:0000313" key="2">
    <source>
        <dbReference type="EMBL" id="CDJ66440.1"/>
    </source>
</evidence>
<keyword evidence="3" id="KW-1185">Reference proteome</keyword>
<accession>U6MXL0</accession>
<dbReference type="OrthoDB" id="10293682at2759"/>
<evidence type="ECO:0000256" key="1">
    <source>
        <dbReference type="SAM" id="SignalP"/>
    </source>
</evidence>
<reference evidence="2" key="2">
    <citation type="submission" date="2013-10" db="EMBL/GenBank/DDBJ databases">
        <authorList>
            <person name="Aslett M."/>
        </authorList>
    </citation>
    <scope>NUCLEOTIDE SEQUENCE [LARGE SCALE GENOMIC DNA]</scope>
    <source>
        <strain evidence="2">Houghton</strain>
    </source>
</reference>
<keyword evidence="1" id="KW-0732">Signal</keyword>
<dbReference type="Proteomes" id="UP000030754">
    <property type="component" value="Unassembled WGS sequence"/>
</dbReference>
<dbReference type="RefSeq" id="XP_013434908.1">
    <property type="nucleotide sequence ID" value="XM_013579454.1"/>
</dbReference>
<dbReference type="GeneID" id="25472257"/>
<reference evidence="2" key="1">
    <citation type="submission" date="2013-10" db="EMBL/GenBank/DDBJ databases">
        <title>Genomic analysis of the causative agents of coccidiosis in chickens.</title>
        <authorList>
            <person name="Reid A.J."/>
            <person name="Blake D."/>
            <person name="Billington K."/>
            <person name="Browne H."/>
            <person name="Dunn M."/>
            <person name="Hung S."/>
            <person name="Kawahara F."/>
            <person name="Miranda-Saavedra D."/>
            <person name="Mourier T."/>
            <person name="Nagra H."/>
            <person name="Otto T.D."/>
            <person name="Rawlings N."/>
            <person name="Sanchez A."/>
            <person name="Sanders M."/>
            <person name="Subramaniam C."/>
            <person name="Tay Y."/>
            <person name="Dear P."/>
            <person name="Doerig C."/>
            <person name="Gruber A."/>
            <person name="Parkinson J."/>
            <person name="Shirley M."/>
            <person name="Wan K.L."/>
            <person name="Berriman M."/>
            <person name="Tomley F."/>
            <person name="Pain A."/>
        </authorList>
    </citation>
    <scope>NUCLEOTIDE SEQUENCE [LARGE SCALE GENOMIC DNA]</scope>
    <source>
        <strain evidence="2">Houghton</strain>
    </source>
</reference>
<dbReference type="AlphaFoldDB" id="U6MXL0"/>
<proteinExistence type="predicted"/>
<dbReference type="EMBL" id="HG723606">
    <property type="protein sequence ID" value="CDJ66440.1"/>
    <property type="molecule type" value="Genomic_DNA"/>
</dbReference>